<dbReference type="Pfam" id="PF04149">
    <property type="entry name" value="DUF397"/>
    <property type="match status" value="1"/>
</dbReference>
<evidence type="ECO:0000313" key="2">
    <source>
        <dbReference type="EMBL" id="MDJ1131437.1"/>
    </source>
</evidence>
<dbReference type="RefSeq" id="WP_274039257.1">
    <property type="nucleotide sequence ID" value="NZ_JANCPR020000004.1"/>
</dbReference>
<proteinExistence type="predicted"/>
<protein>
    <submittedName>
        <fullName evidence="2">DUF397 domain-containing protein</fullName>
    </submittedName>
</protein>
<organism evidence="2 3">
    <name type="scientific">Streptomyces iconiensis</name>
    <dbReference type="NCBI Taxonomy" id="1384038"/>
    <lineage>
        <taxon>Bacteria</taxon>
        <taxon>Bacillati</taxon>
        <taxon>Actinomycetota</taxon>
        <taxon>Actinomycetes</taxon>
        <taxon>Kitasatosporales</taxon>
        <taxon>Streptomycetaceae</taxon>
        <taxon>Streptomyces</taxon>
    </lineage>
</organism>
<sequence>MERFANGVRGDSIPDVEWMKSSLSSPTGNCVELARLPEEGLVAMRNSRHPDGPALVYTREEMVAFVGAAKRGEFDCVID</sequence>
<dbReference type="EMBL" id="JANCPR020000004">
    <property type="protein sequence ID" value="MDJ1131437.1"/>
    <property type="molecule type" value="Genomic_DNA"/>
</dbReference>
<name>A0ABT6ZQV5_9ACTN</name>
<evidence type="ECO:0000259" key="1">
    <source>
        <dbReference type="Pfam" id="PF04149"/>
    </source>
</evidence>
<gene>
    <name evidence="2" type="ORF">NMN56_005590</name>
</gene>
<feature type="domain" description="DUF397" evidence="1">
    <location>
        <begin position="17"/>
        <end position="70"/>
    </location>
</feature>
<comment type="caution">
    <text evidence="2">The sequence shown here is derived from an EMBL/GenBank/DDBJ whole genome shotgun (WGS) entry which is preliminary data.</text>
</comment>
<accession>A0ABT6ZQV5</accession>
<dbReference type="InterPro" id="IPR007278">
    <property type="entry name" value="DUF397"/>
</dbReference>
<dbReference type="Proteomes" id="UP001214441">
    <property type="component" value="Unassembled WGS sequence"/>
</dbReference>
<evidence type="ECO:0000313" key="3">
    <source>
        <dbReference type="Proteomes" id="UP001214441"/>
    </source>
</evidence>
<reference evidence="2 3" key="1">
    <citation type="submission" date="2023-05" db="EMBL/GenBank/DDBJ databases">
        <title>Streptantibioticus silvisoli sp. nov., acidotolerant actinomycetes 1 from pine litter.</title>
        <authorList>
            <person name="Swiecimska M."/>
            <person name="Golinska P."/>
            <person name="Sangal V."/>
            <person name="Wachnowicz B."/>
            <person name="Goodfellow M."/>
        </authorList>
    </citation>
    <scope>NUCLEOTIDE SEQUENCE [LARGE SCALE GENOMIC DNA]</scope>
    <source>
        <strain evidence="2 3">DSM 42109</strain>
    </source>
</reference>
<keyword evidence="3" id="KW-1185">Reference proteome</keyword>